<dbReference type="Proteomes" id="UP000436088">
    <property type="component" value="Unassembled WGS sequence"/>
</dbReference>
<name>A0A6A2XTG9_HIBSY</name>
<dbReference type="EMBL" id="VEPZ02001331">
    <property type="protein sequence ID" value="KAE8678923.1"/>
    <property type="molecule type" value="Genomic_DNA"/>
</dbReference>
<reference evidence="6" key="1">
    <citation type="submission" date="2019-09" db="EMBL/GenBank/DDBJ databases">
        <title>Draft genome information of white flower Hibiscus syriacus.</title>
        <authorList>
            <person name="Kim Y.-M."/>
        </authorList>
    </citation>
    <scope>NUCLEOTIDE SEQUENCE [LARGE SCALE GENOMIC DNA]</scope>
    <source>
        <strain evidence="6">YM2019G1</strain>
    </source>
</reference>
<dbReference type="InterPro" id="IPR026960">
    <property type="entry name" value="RVT-Znf"/>
</dbReference>
<dbReference type="InterPro" id="IPR035987">
    <property type="entry name" value="Ribosomal_uS8_sf"/>
</dbReference>
<evidence type="ECO:0000313" key="7">
    <source>
        <dbReference type="Proteomes" id="UP000436088"/>
    </source>
</evidence>
<gene>
    <name evidence="6" type="ORF">F3Y22_tig00111402pilonHSYRG00477</name>
</gene>
<dbReference type="PROSITE" id="PS00053">
    <property type="entry name" value="RIBOSOMAL_S8"/>
    <property type="match status" value="1"/>
</dbReference>
<evidence type="ECO:0000256" key="4">
    <source>
        <dbReference type="RuleBase" id="RU003660"/>
    </source>
</evidence>
<dbReference type="GO" id="GO:0003735">
    <property type="term" value="F:structural constituent of ribosome"/>
    <property type="evidence" value="ECO:0007669"/>
    <property type="project" value="InterPro"/>
</dbReference>
<organism evidence="6 7">
    <name type="scientific">Hibiscus syriacus</name>
    <name type="common">Rose of Sharon</name>
    <dbReference type="NCBI Taxonomy" id="106335"/>
    <lineage>
        <taxon>Eukaryota</taxon>
        <taxon>Viridiplantae</taxon>
        <taxon>Streptophyta</taxon>
        <taxon>Embryophyta</taxon>
        <taxon>Tracheophyta</taxon>
        <taxon>Spermatophyta</taxon>
        <taxon>Magnoliopsida</taxon>
        <taxon>eudicotyledons</taxon>
        <taxon>Gunneridae</taxon>
        <taxon>Pentapetalae</taxon>
        <taxon>rosids</taxon>
        <taxon>malvids</taxon>
        <taxon>Malvales</taxon>
        <taxon>Malvaceae</taxon>
        <taxon>Malvoideae</taxon>
        <taxon>Hibiscus</taxon>
    </lineage>
</organism>
<feature type="domain" description="Reverse transcriptase zinc-binding" evidence="5">
    <location>
        <begin position="317"/>
        <end position="388"/>
    </location>
</feature>
<dbReference type="PANTHER" id="PTHR11758">
    <property type="entry name" value="40S RIBOSOMAL PROTEIN S15A"/>
    <property type="match status" value="1"/>
</dbReference>
<evidence type="ECO:0000256" key="2">
    <source>
        <dbReference type="ARBA" id="ARBA00022980"/>
    </source>
</evidence>
<dbReference type="Pfam" id="PF00410">
    <property type="entry name" value="Ribosomal_S8"/>
    <property type="match status" value="1"/>
</dbReference>
<sequence length="787" mass="90555">MPPGYSNLVCTASYNIKSHLGGISCPRLYLNTIQLSLEPVLCACVNHLASHPRENPAFLAILSSHKVEIIYGISTLISWEACSEIIITLSWLTKILYNHLLLTLETQQQLTFERVVRVSVLNDALKSMYNAEKRGKRQVMIRPSSKVIIKFLLVMQKHGYIGEFEYVDDHRAGKIVVELNGRLNKCGVISPRFDIGVKEIEGWTARLLPSRQFGYIVLTTSAGIMDHEEARRKNVGGKGLGLEDIKGWNQACFLLLIRKILLKDGSIWVAWLHSYIMKENSFWDIGCAQNFSWAWRNILQLRTKAASIQGLLSLGTVAMFWQEIRYKKEKVPWEILVWHPGHIPKNALISRMAILDWLLTKSRLLSFGLAIDGERDLCMKESETREHLPEMNWSDELEWACRRLKGKSLRAWVLKLAWNSSIAVGKPGIINCLGIACLLPLRWFCWLRGGSVGFLPLFDVEMVAALVWENRKNDLGSIRFIKDNNGTLLVKEHDIKRVWSSYFFGLFNDGASPYRDSIVDGSADHHTTANDCPTSRIGFEEVIMALRKMERDKTIGLDQIPITVWLALGEDGVMWSTTEAIHLLRRLMEKYREKNRDLHMAFIDLEKAYDSVPRDTIWKTLETRRIPTAYIRAIRDMYCRSTTYTALEEKGLRINIKKTEYLCSNFIGNQNDEDVEVWIEHVLPSKDYFKYLGSMIHKDGIKMLGNQEGSRKEDGGRRNENATMGMWRQPSDEVRRVESITIDGARRRGRPRRKWGDCLRSDLKDLTLTEDMTSDRKVWRLKTRVAE</sequence>
<dbReference type="GO" id="GO:0006412">
    <property type="term" value="P:translation"/>
    <property type="evidence" value="ECO:0007669"/>
    <property type="project" value="InterPro"/>
</dbReference>
<dbReference type="Pfam" id="PF13966">
    <property type="entry name" value="zf-RVT"/>
    <property type="match status" value="1"/>
</dbReference>
<dbReference type="InterPro" id="IPR000630">
    <property type="entry name" value="Ribosomal_uS8"/>
</dbReference>
<protein>
    <submittedName>
        <fullName evidence="6">40S ribosomal protein S15a</fullName>
    </submittedName>
</protein>
<dbReference type="Gene3D" id="3.30.1370.30">
    <property type="match status" value="1"/>
</dbReference>
<dbReference type="GO" id="GO:1990904">
    <property type="term" value="C:ribonucleoprotein complex"/>
    <property type="evidence" value="ECO:0007669"/>
    <property type="project" value="UniProtKB-KW"/>
</dbReference>
<dbReference type="Gene3D" id="3.30.1490.10">
    <property type="match status" value="1"/>
</dbReference>
<accession>A0A6A2XTG9</accession>
<dbReference type="AlphaFoldDB" id="A0A6A2XTG9"/>
<keyword evidence="7" id="KW-1185">Reference proteome</keyword>
<evidence type="ECO:0000313" key="6">
    <source>
        <dbReference type="EMBL" id="KAE8678923.1"/>
    </source>
</evidence>
<evidence type="ECO:0000256" key="3">
    <source>
        <dbReference type="ARBA" id="ARBA00023274"/>
    </source>
</evidence>
<dbReference type="FunFam" id="3.30.1370.30:FF:000001">
    <property type="entry name" value="40S ribosomal protein S15a"/>
    <property type="match status" value="1"/>
</dbReference>
<evidence type="ECO:0000256" key="1">
    <source>
        <dbReference type="ARBA" id="ARBA00006471"/>
    </source>
</evidence>
<evidence type="ECO:0000259" key="5">
    <source>
        <dbReference type="Pfam" id="PF13966"/>
    </source>
</evidence>
<proteinExistence type="inferred from homology"/>
<dbReference type="InterPro" id="IPR047863">
    <property type="entry name" value="Ribosomal_uS8_CS"/>
</dbReference>
<comment type="similarity">
    <text evidence="1 4">Belongs to the universal ribosomal protein uS8 family.</text>
</comment>
<dbReference type="FunFam" id="3.30.1490.10:FF:000002">
    <property type="entry name" value="40S ribosomal protein S15a"/>
    <property type="match status" value="1"/>
</dbReference>
<dbReference type="SUPFAM" id="SSF56047">
    <property type="entry name" value="Ribosomal protein S8"/>
    <property type="match status" value="1"/>
</dbReference>
<dbReference type="GO" id="GO:0005840">
    <property type="term" value="C:ribosome"/>
    <property type="evidence" value="ECO:0007669"/>
    <property type="project" value="UniProtKB-KW"/>
</dbReference>
<comment type="caution">
    <text evidence="6">The sequence shown here is derived from an EMBL/GenBank/DDBJ whole genome shotgun (WGS) entry which is preliminary data.</text>
</comment>
<keyword evidence="2 4" id="KW-0689">Ribosomal protein</keyword>
<keyword evidence="3 4" id="KW-0687">Ribonucleoprotein</keyword>
<dbReference type="NCBIfam" id="NF003115">
    <property type="entry name" value="PRK04034.1"/>
    <property type="match status" value="1"/>
</dbReference>